<feature type="non-terminal residue" evidence="1">
    <location>
        <position position="228"/>
    </location>
</feature>
<sequence>MVYLAMSYLYGRRFVGPINDIILSLRRELYTIPYHLIDWKQARNLCAKEDMYIQRSKVQEIILSIVNVQNVGEPLLMHWPFSKLRQKALNHVMQHIHYEDENSNYICLGPVNKGKNGCQLWEAALAVQAILATKLDQEYSSMLKKANTFVKETQIKRNTSGDPSRWYRHISKGGWPFSTADNSWIVSDCIAEGMKASILLSRLPCEIVGEAIETERLFDAANVLLSMQ</sequence>
<dbReference type="InterPro" id="IPR008930">
    <property type="entry name" value="Terpenoid_cyclase/PrenylTrfase"/>
</dbReference>
<reference evidence="1 2" key="1">
    <citation type="journal article" date="2023" name="Plants (Basel)">
        <title>Bridging the Gap: Combining Genomics and Transcriptomics Approaches to Understand Stylosanthes scabra, an Orphan Legume from the Brazilian Caatinga.</title>
        <authorList>
            <person name="Ferreira-Neto J.R.C."/>
            <person name="da Silva M.D."/>
            <person name="Binneck E."/>
            <person name="de Melo N.F."/>
            <person name="da Silva R.H."/>
            <person name="de Melo A.L.T.M."/>
            <person name="Pandolfi V."/>
            <person name="Bustamante F.O."/>
            <person name="Brasileiro-Vidal A.C."/>
            <person name="Benko-Iseppon A.M."/>
        </authorList>
    </citation>
    <scope>NUCLEOTIDE SEQUENCE [LARGE SCALE GENOMIC DNA]</scope>
    <source>
        <tissue evidence="1">Leaves</tissue>
    </source>
</reference>
<proteinExistence type="predicted"/>
<gene>
    <name evidence="1" type="ORF">PIB30_050669</name>
</gene>
<dbReference type="Proteomes" id="UP001341840">
    <property type="component" value="Unassembled WGS sequence"/>
</dbReference>
<comment type="caution">
    <text evidence="1">The sequence shown here is derived from an EMBL/GenBank/DDBJ whole genome shotgun (WGS) entry which is preliminary data.</text>
</comment>
<dbReference type="PANTHER" id="PTHR11764">
    <property type="entry name" value="TERPENE CYCLASE/MUTASE FAMILY MEMBER"/>
    <property type="match status" value="1"/>
</dbReference>
<dbReference type="SUPFAM" id="SSF48239">
    <property type="entry name" value="Terpenoid cyclases/Protein prenyltransferases"/>
    <property type="match status" value="2"/>
</dbReference>
<dbReference type="PANTHER" id="PTHR11764:SF44">
    <property type="entry name" value="LANOSTEROL SYNTHASE"/>
    <property type="match status" value="1"/>
</dbReference>
<dbReference type="Gene3D" id="1.50.10.20">
    <property type="match status" value="1"/>
</dbReference>
<organism evidence="1 2">
    <name type="scientific">Stylosanthes scabra</name>
    <dbReference type="NCBI Taxonomy" id="79078"/>
    <lineage>
        <taxon>Eukaryota</taxon>
        <taxon>Viridiplantae</taxon>
        <taxon>Streptophyta</taxon>
        <taxon>Embryophyta</taxon>
        <taxon>Tracheophyta</taxon>
        <taxon>Spermatophyta</taxon>
        <taxon>Magnoliopsida</taxon>
        <taxon>eudicotyledons</taxon>
        <taxon>Gunneridae</taxon>
        <taxon>Pentapetalae</taxon>
        <taxon>rosids</taxon>
        <taxon>fabids</taxon>
        <taxon>Fabales</taxon>
        <taxon>Fabaceae</taxon>
        <taxon>Papilionoideae</taxon>
        <taxon>50 kb inversion clade</taxon>
        <taxon>dalbergioids sensu lato</taxon>
        <taxon>Dalbergieae</taxon>
        <taxon>Pterocarpus clade</taxon>
        <taxon>Stylosanthes</taxon>
    </lineage>
</organism>
<accession>A0ABU6YGI5</accession>
<name>A0ABU6YGI5_9FABA</name>
<dbReference type="EMBL" id="JASCZI010242006">
    <property type="protein sequence ID" value="MED6209025.1"/>
    <property type="molecule type" value="Genomic_DNA"/>
</dbReference>
<evidence type="ECO:0008006" key="3">
    <source>
        <dbReference type="Google" id="ProtNLM"/>
    </source>
</evidence>
<dbReference type="InterPro" id="IPR018333">
    <property type="entry name" value="Squalene_cyclase"/>
</dbReference>
<keyword evidence="2" id="KW-1185">Reference proteome</keyword>
<evidence type="ECO:0000313" key="1">
    <source>
        <dbReference type="EMBL" id="MED6209025.1"/>
    </source>
</evidence>
<protein>
    <recommendedName>
        <fullName evidence="3">Squalene cyclase C-terminal domain-containing protein</fullName>
    </recommendedName>
</protein>
<evidence type="ECO:0000313" key="2">
    <source>
        <dbReference type="Proteomes" id="UP001341840"/>
    </source>
</evidence>